<organism evidence="5 6">
    <name type="scientific">Cryobacterium tepidiphilum</name>
    <dbReference type="NCBI Taxonomy" id="2486026"/>
    <lineage>
        <taxon>Bacteria</taxon>
        <taxon>Bacillati</taxon>
        <taxon>Actinomycetota</taxon>
        <taxon>Actinomycetes</taxon>
        <taxon>Micrococcales</taxon>
        <taxon>Microbacteriaceae</taxon>
        <taxon>Cryobacterium</taxon>
    </lineage>
</organism>
<feature type="domain" description="Putative zinc-finger" evidence="4">
    <location>
        <begin position="13"/>
        <end position="37"/>
    </location>
</feature>
<dbReference type="RefSeq" id="WP_123046175.1">
    <property type="nucleotide sequence ID" value="NZ_RDSR01000016.1"/>
</dbReference>
<sequence>MNDHEPYEQWDAAYLLGALSPAERREFEEHLDGCERCSSTVAELAAMPALLGALPADAALALADRPTKPAAAVSAGQPSADLLPRLLARLRRRRRTRRWVVAGAGALAAATVAVGLILPSALGGTGERPTTTIALQREAAVPLRASIELTSVPWGTRLAMTCTYESSRSPAYTHRYALYVVPRSGEAVPVSTWNAVPGQTVHTAGSMALAVGDVERIELRDAISQDVLLSRTVG</sequence>
<evidence type="ECO:0000256" key="2">
    <source>
        <dbReference type="ARBA" id="ARBA00023163"/>
    </source>
</evidence>
<keyword evidence="3" id="KW-1133">Transmembrane helix</keyword>
<keyword evidence="6" id="KW-1185">Reference proteome</keyword>
<keyword evidence="1" id="KW-0805">Transcription regulation</keyword>
<reference evidence="5 6" key="1">
    <citation type="submission" date="2018-11" db="EMBL/GenBank/DDBJ databases">
        <title>Cryobacterium sp. nov., isolated from rhizosphere soil of lettuce.</title>
        <authorList>
            <person name="Wang Y."/>
        </authorList>
    </citation>
    <scope>NUCLEOTIDE SEQUENCE [LARGE SCALE GENOMIC DNA]</scope>
    <source>
        <strain evidence="5 6">NEAU-85</strain>
    </source>
</reference>
<dbReference type="InterPro" id="IPR027383">
    <property type="entry name" value="Znf_put"/>
</dbReference>
<dbReference type="Gene3D" id="1.10.10.1320">
    <property type="entry name" value="Anti-sigma factor, zinc-finger domain"/>
    <property type="match status" value="1"/>
</dbReference>
<feature type="transmembrane region" description="Helical" evidence="3">
    <location>
        <begin position="99"/>
        <end position="122"/>
    </location>
</feature>
<evidence type="ECO:0000256" key="1">
    <source>
        <dbReference type="ARBA" id="ARBA00023015"/>
    </source>
</evidence>
<evidence type="ECO:0000313" key="6">
    <source>
        <dbReference type="Proteomes" id="UP000279859"/>
    </source>
</evidence>
<evidence type="ECO:0000256" key="3">
    <source>
        <dbReference type="SAM" id="Phobius"/>
    </source>
</evidence>
<keyword evidence="3" id="KW-0472">Membrane</keyword>
<proteinExistence type="predicted"/>
<gene>
    <name evidence="5" type="ORF">EEJ31_10100</name>
</gene>
<keyword evidence="2" id="KW-0804">Transcription</keyword>
<protein>
    <submittedName>
        <fullName evidence="5">Zf-HC2 domain-containing protein</fullName>
    </submittedName>
</protein>
<keyword evidence="3" id="KW-0812">Transmembrane</keyword>
<dbReference type="AlphaFoldDB" id="A0A3M8L3S4"/>
<dbReference type="OrthoDB" id="5242431at2"/>
<comment type="caution">
    <text evidence="5">The sequence shown here is derived from an EMBL/GenBank/DDBJ whole genome shotgun (WGS) entry which is preliminary data.</text>
</comment>
<dbReference type="EMBL" id="RDSR01000016">
    <property type="protein sequence ID" value="RNE59378.1"/>
    <property type="molecule type" value="Genomic_DNA"/>
</dbReference>
<dbReference type="Proteomes" id="UP000279859">
    <property type="component" value="Unassembled WGS sequence"/>
</dbReference>
<accession>A0A3M8L3S4</accession>
<evidence type="ECO:0000313" key="5">
    <source>
        <dbReference type="EMBL" id="RNE59378.1"/>
    </source>
</evidence>
<name>A0A3M8L3S4_9MICO</name>
<dbReference type="InterPro" id="IPR041916">
    <property type="entry name" value="Anti_sigma_zinc_sf"/>
</dbReference>
<evidence type="ECO:0000259" key="4">
    <source>
        <dbReference type="Pfam" id="PF13490"/>
    </source>
</evidence>
<dbReference type="Pfam" id="PF13490">
    <property type="entry name" value="zf-HC2"/>
    <property type="match status" value="1"/>
</dbReference>